<dbReference type="UniPathway" id="UPA00275">
    <property type="reaction ID" value="UER00404"/>
</dbReference>
<reference evidence="8 9" key="1">
    <citation type="submission" date="2019-02" db="EMBL/GenBank/DDBJ databases">
        <title>Deep-cultivation of Planctomycetes and their phenomic and genomic characterization uncovers novel biology.</title>
        <authorList>
            <person name="Wiegand S."/>
            <person name="Jogler M."/>
            <person name="Boedeker C."/>
            <person name="Pinto D."/>
            <person name="Vollmers J."/>
            <person name="Rivas-Marin E."/>
            <person name="Kohn T."/>
            <person name="Peeters S.H."/>
            <person name="Heuer A."/>
            <person name="Rast P."/>
            <person name="Oberbeckmann S."/>
            <person name="Bunk B."/>
            <person name="Jeske O."/>
            <person name="Meyerdierks A."/>
            <person name="Storesund J.E."/>
            <person name="Kallscheuer N."/>
            <person name="Luecker S."/>
            <person name="Lage O.M."/>
            <person name="Pohl T."/>
            <person name="Merkel B.J."/>
            <person name="Hornburger P."/>
            <person name="Mueller R.-W."/>
            <person name="Bruemmer F."/>
            <person name="Labrenz M."/>
            <person name="Spormann A.M."/>
            <person name="Op den Camp H."/>
            <person name="Overmann J."/>
            <person name="Amann R."/>
            <person name="Jetten M.S.M."/>
            <person name="Mascher T."/>
            <person name="Medema M.H."/>
            <person name="Devos D.P."/>
            <person name="Kaster A.-K."/>
            <person name="Ovreas L."/>
            <person name="Rohde M."/>
            <person name="Galperin M.Y."/>
            <person name="Jogler C."/>
        </authorList>
    </citation>
    <scope>NUCLEOTIDE SEQUENCE [LARGE SCALE GENOMIC DNA]</scope>
    <source>
        <strain evidence="8 9">K22_7</strain>
    </source>
</reference>
<evidence type="ECO:0000256" key="3">
    <source>
        <dbReference type="ARBA" id="ARBA00012664"/>
    </source>
</evidence>
<dbReference type="PANTHER" id="PTHR21058:SF0">
    <property type="entry name" value="6,7-DIMETHYL-8-RIBITYLLUMAZINE SYNTHASE"/>
    <property type="match status" value="1"/>
</dbReference>
<comment type="catalytic activity">
    <reaction evidence="6 7">
        <text>(2S)-2-hydroxy-3-oxobutyl phosphate + 5-amino-6-(D-ribitylamino)uracil = 6,7-dimethyl-8-(1-D-ribityl)lumazine + phosphate + 2 H2O + H(+)</text>
        <dbReference type="Rhea" id="RHEA:26152"/>
        <dbReference type="ChEBI" id="CHEBI:15377"/>
        <dbReference type="ChEBI" id="CHEBI:15378"/>
        <dbReference type="ChEBI" id="CHEBI:15934"/>
        <dbReference type="ChEBI" id="CHEBI:43474"/>
        <dbReference type="ChEBI" id="CHEBI:58201"/>
        <dbReference type="ChEBI" id="CHEBI:58830"/>
        <dbReference type="EC" id="2.5.1.78"/>
    </reaction>
</comment>
<dbReference type="InterPro" id="IPR002180">
    <property type="entry name" value="LS/RS"/>
</dbReference>
<comment type="function">
    <text evidence="7">Catalyzes the formation of 6,7-dimethyl-8-ribityllumazine by condensation of 5-amino-6-(D-ribitylamino)uracil with 3,4-dihydroxy-2-butanone 4-phosphate. This is the penultimate step in the biosynthesis of riboflavin.</text>
</comment>
<evidence type="ECO:0000313" key="9">
    <source>
        <dbReference type="Proteomes" id="UP000318538"/>
    </source>
</evidence>
<dbReference type="GO" id="GO:0009231">
    <property type="term" value="P:riboflavin biosynthetic process"/>
    <property type="evidence" value="ECO:0007669"/>
    <property type="project" value="UniProtKB-UniRule"/>
</dbReference>
<dbReference type="NCBIfam" id="TIGR00114">
    <property type="entry name" value="lumazine-synth"/>
    <property type="match status" value="1"/>
</dbReference>
<dbReference type="InterPro" id="IPR036467">
    <property type="entry name" value="LS/RS_sf"/>
</dbReference>
<feature type="binding site" evidence="7">
    <location>
        <position position="35"/>
    </location>
    <ligand>
        <name>5-amino-6-(D-ribitylamino)uracil</name>
        <dbReference type="ChEBI" id="CHEBI:15934"/>
    </ligand>
</feature>
<dbReference type="EC" id="2.5.1.78" evidence="3 7"/>
<dbReference type="InterPro" id="IPR034964">
    <property type="entry name" value="LS"/>
</dbReference>
<keyword evidence="5 7" id="KW-0808">Transferase</keyword>
<sequence>MTTEKMPESSARPGEIHGIDGDLPEGKVVIVASRYNAAICDALVDGAKQTILDAGYPEHLIPIVRVPGAWELPTVVRTTIDDEEVVGVIALGCVIKGETTHDEHINRAVSTSLMDLAMESGIPIGFGVLTCNTQAQAEARAAQPDQKEGAVGNKGIEAANAVLELLRLNQKLASEV</sequence>
<dbReference type="GO" id="GO:0000906">
    <property type="term" value="F:6,7-dimethyl-8-ribityllumazine synthase activity"/>
    <property type="evidence" value="ECO:0007669"/>
    <property type="project" value="UniProtKB-UniRule"/>
</dbReference>
<comment type="similarity">
    <text evidence="2 7">Belongs to the DMRL synthase family.</text>
</comment>
<evidence type="ECO:0000256" key="1">
    <source>
        <dbReference type="ARBA" id="ARBA00004917"/>
    </source>
</evidence>
<protein>
    <recommendedName>
        <fullName evidence="3 7">6,7-dimethyl-8-ribityllumazine synthase</fullName>
        <shortName evidence="7">DMRL synthase</shortName>
        <shortName evidence="7">LS</shortName>
        <shortName evidence="7">Lumazine synthase</shortName>
        <ecNumber evidence="3 7">2.5.1.78</ecNumber>
    </recommendedName>
</protein>
<feature type="binding site" evidence="7">
    <location>
        <begin position="93"/>
        <end position="95"/>
    </location>
    <ligand>
        <name>5-amino-6-(D-ribitylamino)uracil</name>
        <dbReference type="ChEBI" id="CHEBI:15934"/>
    </ligand>
</feature>
<feature type="binding site" evidence="7">
    <location>
        <begin position="98"/>
        <end position="99"/>
    </location>
    <ligand>
        <name>(2S)-2-hydroxy-3-oxobutyl phosphate</name>
        <dbReference type="ChEBI" id="CHEBI:58830"/>
    </ligand>
</feature>
<name>A0A517NDR2_9BACT</name>
<dbReference type="RefSeq" id="WP_246145866.1">
    <property type="nucleotide sequence ID" value="NZ_CP036525.1"/>
</dbReference>
<dbReference type="GO" id="GO:0009349">
    <property type="term" value="C:riboflavin synthase complex"/>
    <property type="evidence" value="ECO:0007669"/>
    <property type="project" value="UniProtKB-UniRule"/>
</dbReference>
<dbReference type="PANTHER" id="PTHR21058">
    <property type="entry name" value="6,7-DIMETHYL-8-RIBITYLLUMAZINE SYNTHASE DMRL SYNTHASE LUMAZINE SYNTHASE"/>
    <property type="match status" value="1"/>
</dbReference>
<dbReference type="Pfam" id="PF00885">
    <property type="entry name" value="DMRL_synthase"/>
    <property type="match status" value="1"/>
</dbReference>
<dbReference type="CDD" id="cd09209">
    <property type="entry name" value="Lumazine_synthase-I"/>
    <property type="match status" value="1"/>
</dbReference>
<feature type="binding site" evidence="7">
    <location>
        <position position="126"/>
    </location>
    <ligand>
        <name>5-amino-6-(D-ribitylamino)uracil</name>
        <dbReference type="ChEBI" id="CHEBI:15934"/>
    </ligand>
</feature>
<proteinExistence type="inferred from homology"/>
<keyword evidence="4 7" id="KW-0686">Riboflavin biosynthesis</keyword>
<dbReference type="GO" id="GO:0005829">
    <property type="term" value="C:cytosol"/>
    <property type="evidence" value="ECO:0007669"/>
    <property type="project" value="TreeGrafter"/>
</dbReference>
<comment type="pathway">
    <text evidence="1 7">Cofactor biosynthesis; riboflavin biosynthesis; riboflavin from 2-hydroxy-3-oxobutyl phosphate and 5-amino-6-(D-ribitylamino)uracil: step 1/2.</text>
</comment>
<keyword evidence="9" id="KW-1185">Reference proteome</keyword>
<dbReference type="AlphaFoldDB" id="A0A517NDR2"/>
<evidence type="ECO:0000256" key="2">
    <source>
        <dbReference type="ARBA" id="ARBA00007424"/>
    </source>
</evidence>
<evidence type="ECO:0000256" key="5">
    <source>
        <dbReference type="ARBA" id="ARBA00022679"/>
    </source>
</evidence>
<evidence type="ECO:0000256" key="7">
    <source>
        <dbReference type="HAMAP-Rule" id="MF_00178"/>
    </source>
</evidence>
<dbReference type="Proteomes" id="UP000318538">
    <property type="component" value="Chromosome"/>
</dbReference>
<dbReference type="HAMAP" id="MF_00178">
    <property type="entry name" value="Lumazine_synth"/>
    <property type="match status" value="1"/>
</dbReference>
<dbReference type="KEGG" id="rlc:K227x_36660"/>
<feature type="binding site" evidence="7">
    <location>
        <position position="140"/>
    </location>
    <ligand>
        <name>(2S)-2-hydroxy-3-oxobutyl phosphate</name>
        <dbReference type="ChEBI" id="CHEBI:58830"/>
    </ligand>
</feature>
<dbReference type="SUPFAM" id="SSF52121">
    <property type="entry name" value="Lumazine synthase"/>
    <property type="match status" value="1"/>
</dbReference>
<feature type="binding site" evidence="7">
    <location>
        <begin position="69"/>
        <end position="71"/>
    </location>
    <ligand>
        <name>5-amino-6-(D-ribitylamino)uracil</name>
        <dbReference type="ChEBI" id="CHEBI:15934"/>
    </ligand>
</feature>
<feature type="active site" description="Proton donor" evidence="7">
    <location>
        <position position="101"/>
    </location>
</feature>
<evidence type="ECO:0000256" key="4">
    <source>
        <dbReference type="ARBA" id="ARBA00022619"/>
    </source>
</evidence>
<dbReference type="Gene3D" id="3.40.50.960">
    <property type="entry name" value="Lumazine/riboflavin synthase"/>
    <property type="match status" value="1"/>
</dbReference>
<evidence type="ECO:0000256" key="6">
    <source>
        <dbReference type="ARBA" id="ARBA00048785"/>
    </source>
</evidence>
<dbReference type="EMBL" id="CP036525">
    <property type="protein sequence ID" value="QDT05266.1"/>
    <property type="molecule type" value="Genomic_DNA"/>
</dbReference>
<gene>
    <name evidence="7 8" type="primary">ribH</name>
    <name evidence="8" type="ORF">K227x_36660</name>
</gene>
<organism evidence="8 9">
    <name type="scientific">Rubripirellula lacrimiformis</name>
    <dbReference type="NCBI Taxonomy" id="1930273"/>
    <lineage>
        <taxon>Bacteria</taxon>
        <taxon>Pseudomonadati</taxon>
        <taxon>Planctomycetota</taxon>
        <taxon>Planctomycetia</taxon>
        <taxon>Pirellulales</taxon>
        <taxon>Pirellulaceae</taxon>
        <taxon>Rubripirellula</taxon>
    </lineage>
</organism>
<accession>A0A517NDR2</accession>
<evidence type="ECO:0000313" key="8">
    <source>
        <dbReference type="EMBL" id="QDT05266.1"/>
    </source>
</evidence>